<keyword evidence="7 10" id="KW-0805">Transcription regulation</keyword>
<feature type="compositionally biased region" description="Pro residues" evidence="12">
    <location>
        <begin position="444"/>
        <end position="455"/>
    </location>
</feature>
<keyword evidence="5 10" id="KW-0678">Repressor</keyword>
<evidence type="ECO:0000259" key="14">
    <source>
        <dbReference type="Pfam" id="PF04153"/>
    </source>
</evidence>
<evidence type="ECO:0000313" key="16">
    <source>
        <dbReference type="Proteomes" id="UP001515480"/>
    </source>
</evidence>
<dbReference type="Pfam" id="PF04153">
    <property type="entry name" value="NOT2_3_5_C"/>
    <property type="match status" value="1"/>
</dbReference>
<evidence type="ECO:0000256" key="7">
    <source>
        <dbReference type="ARBA" id="ARBA00023015"/>
    </source>
</evidence>
<organism evidence="15 16">
    <name type="scientific">Prymnesium parvum</name>
    <name type="common">Toxic golden alga</name>
    <dbReference type="NCBI Taxonomy" id="97485"/>
    <lineage>
        <taxon>Eukaryota</taxon>
        <taxon>Haptista</taxon>
        <taxon>Haptophyta</taxon>
        <taxon>Prymnesiophyceae</taxon>
        <taxon>Prymnesiales</taxon>
        <taxon>Prymnesiaceae</taxon>
        <taxon>Prymnesium</taxon>
    </lineage>
</organism>
<feature type="compositionally biased region" description="Polar residues" evidence="12">
    <location>
        <begin position="427"/>
        <end position="441"/>
    </location>
</feature>
<feature type="region of interest" description="Disordered" evidence="12">
    <location>
        <begin position="499"/>
        <end position="532"/>
    </location>
</feature>
<proteinExistence type="inferred from homology"/>
<evidence type="ECO:0000256" key="2">
    <source>
        <dbReference type="ARBA" id="ARBA00004496"/>
    </source>
</evidence>
<dbReference type="EMBL" id="JBGBPQ010000001">
    <property type="protein sequence ID" value="KAL1529643.1"/>
    <property type="molecule type" value="Genomic_DNA"/>
</dbReference>
<feature type="compositionally biased region" description="Basic and acidic residues" evidence="12">
    <location>
        <begin position="256"/>
        <end position="297"/>
    </location>
</feature>
<dbReference type="Pfam" id="PF04065">
    <property type="entry name" value="Not3"/>
    <property type="match status" value="1"/>
</dbReference>
<feature type="compositionally biased region" description="Low complexity" evidence="12">
    <location>
        <begin position="357"/>
        <end position="372"/>
    </location>
</feature>
<dbReference type="GO" id="GO:0006355">
    <property type="term" value="P:regulation of DNA-templated transcription"/>
    <property type="evidence" value="ECO:0007669"/>
    <property type="project" value="InterPro"/>
</dbReference>
<evidence type="ECO:0000256" key="9">
    <source>
        <dbReference type="ARBA" id="ARBA00023242"/>
    </source>
</evidence>
<evidence type="ECO:0008006" key="17">
    <source>
        <dbReference type="Google" id="ProtNLM"/>
    </source>
</evidence>
<dbReference type="FunFam" id="2.30.30.1020:FF:000006">
    <property type="entry name" value="CCR4-NOT transcription complex, subunit 3"/>
    <property type="match status" value="1"/>
</dbReference>
<evidence type="ECO:0000256" key="11">
    <source>
        <dbReference type="SAM" id="Coils"/>
    </source>
</evidence>
<keyword evidence="16" id="KW-1185">Reference proteome</keyword>
<gene>
    <name evidence="15" type="ORF">AB1Y20_000584</name>
</gene>
<protein>
    <recommendedName>
        <fullName evidence="17">CCR4-NOT transcription complex subunit 3</fullName>
    </recommendedName>
</protein>
<keyword evidence="6" id="KW-0597">Phosphoprotein</keyword>
<name>A0AB34K8R9_PRYPA</name>
<feature type="region of interest" description="Disordered" evidence="12">
    <location>
        <begin position="236"/>
        <end position="323"/>
    </location>
</feature>
<dbReference type="InterPro" id="IPR040168">
    <property type="entry name" value="Not2/3/5"/>
</dbReference>
<keyword evidence="4 10" id="KW-0963">Cytoplasm</keyword>
<feature type="region of interest" description="Disordered" evidence="12">
    <location>
        <begin position="583"/>
        <end position="606"/>
    </location>
</feature>
<dbReference type="Gene3D" id="2.30.30.1020">
    <property type="entry name" value="CCR4-NOT complex subunit 2/3/5, C-terminal domain"/>
    <property type="match status" value="1"/>
</dbReference>
<evidence type="ECO:0000256" key="8">
    <source>
        <dbReference type="ARBA" id="ARBA00023163"/>
    </source>
</evidence>
<keyword evidence="8 10" id="KW-0804">Transcription</keyword>
<reference evidence="15 16" key="1">
    <citation type="journal article" date="2024" name="Science">
        <title>Giant polyketide synthase enzymes in the biosynthesis of giant marine polyether toxins.</title>
        <authorList>
            <person name="Fallon T.R."/>
            <person name="Shende V.V."/>
            <person name="Wierzbicki I.H."/>
            <person name="Pendleton A.L."/>
            <person name="Watervoot N.F."/>
            <person name="Auber R.P."/>
            <person name="Gonzalez D.J."/>
            <person name="Wisecaver J.H."/>
            <person name="Moore B.S."/>
        </authorList>
    </citation>
    <scope>NUCLEOTIDE SEQUENCE [LARGE SCALE GENOMIC DNA]</scope>
    <source>
        <strain evidence="15 16">12B1</strain>
    </source>
</reference>
<comment type="subcellular location">
    <subcellularLocation>
        <location evidence="2 10">Cytoplasm</location>
    </subcellularLocation>
    <subcellularLocation>
        <location evidence="1 10">Nucleus</location>
    </subcellularLocation>
</comment>
<dbReference type="GO" id="GO:0030015">
    <property type="term" value="C:CCR4-NOT core complex"/>
    <property type="evidence" value="ECO:0007669"/>
    <property type="project" value="UniProtKB-UniRule"/>
</dbReference>
<feature type="domain" description="CCR4-Not complex component Not N-terminal" evidence="13">
    <location>
        <begin position="4"/>
        <end position="232"/>
    </location>
</feature>
<feature type="compositionally biased region" description="Low complexity" evidence="12">
    <location>
        <begin position="246"/>
        <end position="255"/>
    </location>
</feature>
<comment type="caution">
    <text evidence="15">The sequence shown here is derived from an EMBL/GenBank/DDBJ whole genome shotgun (WGS) entry which is preliminary data.</text>
</comment>
<dbReference type="Proteomes" id="UP001515480">
    <property type="component" value="Unassembled WGS sequence"/>
</dbReference>
<keyword evidence="11" id="KW-0175">Coiled coil</keyword>
<keyword evidence="9 10" id="KW-0539">Nucleus</keyword>
<feature type="coiled-coil region" evidence="11">
    <location>
        <begin position="132"/>
        <end position="159"/>
    </location>
</feature>
<dbReference type="InterPro" id="IPR007282">
    <property type="entry name" value="NOT2/3/5_C"/>
</dbReference>
<dbReference type="GO" id="GO:0005634">
    <property type="term" value="C:nucleus"/>
    <property type="evidence" value="ECO:0007669"/>
    <property type="project" value="UniProtKB-SubCell"/>
</dbReference>
<dbReference type="AlphaFoldDB" id="A0AB34K8R9"/>
<dbReference type="GO" id="GO:0000932">
    <property type="term" value="C:P-body"/>
    <property type="evidence" value="ECO:0007669"/>
    <property type="project" value="UniProtKB-UniRule"/>
</dbReference>
<evidence type="ECO:0000313" key="15">
    <source>
        <dbReference type="EMBL" id="KAL1529643.1"/>
    </source>
</evidence>
<dbReference type="InterPro" id="IPR012270">
    <property type="entry name" value="CCR4-NOT_su3/5"/>
</dbReference>
<evidence type="ECO:0000256" key="4">
    <source>
        <dbReference type="ARBA" id="ARBA00022490"/>
    </source>
</evidence>
<evidence type="ECO:0000256" key="12">
    <source>
        <dbReference type="SAM" id="MobiDB-lite"/>
    </source>
</evidence>
<evidence type="ECO:0000256" key="6">
    <source>
        <dbReference type="ARBA" id="ARBA00022553"/>
    </source>
</evidence>
<evidence type="ECO:0000256" key="10">
    <source>
        <dbReference type="PIRNR" id="PIRNR005290"/>
    </source>
</evidence>
<evidence type="ECO:0000256" key="1">
    <source>
        <dbReference type="ARBA" id="ARBA00004123"/>
    </source>
</evidence>
<evidence type="ECO:0000259" key="13">
    <source>
        <dbReference type="Pfam" id="PF04065"/>
    </source>
</evidence>
<feature type="region of interest" description="Disordered" evidence="12">
    <location>
        <begin position="335"/>
        <end position="466"/>
    </location>
</feature>
<sequence>MAANRKLQGEIDRTLKKVQEGVEIFDEIWEKVYGAQNQNQKEKFESELKSQIKKLQRYRDDIKTWITNSDIKDKRPLTDARKLIETEMERFKVCEKEFKTKAFSKEGLSQAPKEDPKEKERNRVRKWIASALETITGQVDVYEAELEQINSAKKKKKDSGAQKWEDLIERCRYHEERLELVLRLIDNESLSPEDVDSIKDQLDYLLEQMVDGNSEEVDGIDDDSIYEELGLDELGGAEEAAKAEEAMAAALPAQDAKADPKVPDVKDLKKSKKDLEKEEKEAKEKEKEKKREKEKITTTELPSINAAAKLAPPPKPGKEPAKPVAAVPVVKSAPTPVLPAAPSVRGKAAAQVPLTAQPPAARGGRGQAEQAGLMARAGLPPAPPVTSTASAPMRMSKDLEPSGALGIAPALGVAKQPPAGLPPPSMSRGSSLTHETASSGSPAQLPPTGLPPPVPRAAMGALPSGLGALDSSSMLPSCGHAEDGGLPVSLAGAVGLSASSEELGSARPPDEHETGAVRSLVPGGGHSSASRLSIPDLSDEALMLGDEPELFDELAALVADATSSSRKDDPMLTLQMLNLSLQNMPEPSDSERPKTYTPRNPYPTPNSFPQTPAAVFDSPAVFDKFDTDTLFFIFYYQQGTYQQYLAARELKKQSWRYHKKYLTWFQRHEEPKVTAEEFEQGTYVYFDYETGWCQRIKSEFTFEYGYLEDELQV</sequence>
<evidence type="ECO:0000256" key="3">
    <source>
        <dbReference type="ARBA" id="ARBA00007682"/>
    </source>
</evidence>
<comment type="similarity">
    <text evidence="3 10">Belongs to the CNOT2/3/5 family.</text>
</comment>
<accession>A0AB34K8R9</accession>
<evidence type="ECO:0000256" key="5">
    <source>
        <dbReference type="ARBA" id="ARBA00022491"/>
    </source>
</evidence>
<dbReference type="PANTHER" id="PTHR23326">
    <property type="entry name" value="CCR4 NOT-RELATED"/>
    <property type="match status" value="1"/>
</dbReference>
<dbReference type="PIRSF" id="PIRSF005290">
    <property type="entry name" value="NOT_su_3_5"/>
    <property type="match status" value="1"/>
</dbReference>
<feature type="domain" description="NOT2/NOT3/NOT5 C-terminal" evidence="14">
    <location>
        <begin position="580"/>
        <end position="707"/>
    </location>
</feature>
<dbReference type="InterPro" id="IPR038635">
    <property type="entry name" value="CCR4-NOT_su2/3/5_C_sf"/>
</dbReference>
<dbReference type="InterPro" id="IPR007207">
    <property type="entry name" value="Not_N"/>
</dbReference>